<dbReference type="EMBL" id="WXEX01000004">
    <property type="protein sequence ID" value="MZP42476.1"/>
    <property type="molecule type" value="Genomic_DNA"/>
</dbReference>
<reference evidence="4 5" key="1">
    <citation type="submission" date="2020-01" db="EMBL/GenBank/DDBJ databases">
        <title>Whole genome sequence of Heliobacterium gestii DSM 11169.</title>
        <authorList>
            <person name="Kyndt J.A."/>
            <person name="Meyer T.E."/>
        </authorList>
    </citation>
    <scope>NUCLEOTIDE SEQUENCE [LARGE SCALE GENOMIC DNA]</scope>
    <source>
        <strain evidence="4 5">DSM 11169</strain>
    </source>
</reference>
<feature type="compositionally biased region" description="Low complexity" evidence="2">
    <location>
        <begin position="1"/>
        <end position="18"/>
    </location>
</feature>
<dbReference type="OrthoDB" id="9810761at2"/>
<dbReference type="RefSeq" id="WP_161261287.1">
    <property type="nucleotide sequence ID" value="NZ_JAFBDC010000003.1"/>
</dbReference>
<dbReference type="AlphaFoldDB" id="A0A845LHY7"/>
<dbReference type="PANTHER" id="PTHR30486">
    <property type="entry name" value="TWITCHING MOTILITY PROTEIN PILT"/>
    <property type="match status" value="1"/>
</dbReference>
<feature type="region of interest" description="Disordered" evidence="2">
    <location>
        <begin position="1"/>
        <end position="22"/>
    </location>
</feature>
<dbReference type="CDD" id="cd01130">
    <property type="entry name" value="VirB11-like_ATPase"/>
    <property type="match status" value="1"/>
</dbReference>
<dbReference type="GO" id="GO:0016887">
    <property type="term" value="F:ATP hydrolysis activity"/>
    <property type="evidence" value="ECO:0007669"/>
    <property type="project" value="InterPro"/>
</dbReference>
<dbReference type="InterPro" id="IPR050921">
    <property type="entry name" value="T4SS_GSP_E_ATPase"/>
</dbReference>
<dbReference type="Gene3D" id="3.30.450.380">
    <property type="match status" value="1"/>
</dbReference>
<keyword evidence="5" id="KW-1185">Reference proteome</keyword>
<dbReference type="SUPFAM" id="SSF52540">
    <property type="entry name" value="P-loop containing nucleoside triphosphate hydrolases"/>
    <property type="match status" value="1"/>
</dbReference>
<evidence type="ECO:0000313" key="5">
    <source>
        <dbReference type="Proteomes" id="UP000471031"/>
    </source>
</evidence>
<accession>A0A845LHY7</accession>
<protein>
    <submittedName>
        <fullName evidence="4">CpaF family protein</fullName>
    </submittedName>
</protein>
<name>A0A845LHY7_HELGE</name>
<dbReference type="InterPro" id="IPR001482">
    <property type="entry name" value="T2SS/T4SS_dom"/>
</dbReference>
<dbReference type="PANTHER" id="PTHR30486:SF15">
    <property type="entry name" value="TYPE II_IV SECRETION SYSTEM ATPASE"/>
    <property type="match status" value="1"/>
</dbReference>
<organism evidence="4 5">
    <name type="scientific">Heliomicrobium gestii</name>
    <name type="common">Heliobacterium gestii</name>
    <dbReference type="NCBI Taxonomy" id="2699"/>
    <lineage>
        <taxon>Bacteria</taxon>
        <taxon>Bacillati</taxon>
        <taxon>Bacillota</taxon>
        <taxon>Clostridia</taxon>
        <taxon>Eubacteriales</taxon>
        <taxon>Heliobacteriaceae</taxon>
        <taxon>Heliomicrobium</taxon>
    </lineage>
</organism>
<evidence type="ECO:0000259" key="3">
    <source>
        <dbReference type="Pfam" id="PF00437"/>
    </source>
</evidence>
<gene>
    <name evidence="4" type="ORF">GTO89_05405</name>
</gene>
<evidence type="ECO:0000256" key="2">
    <source>
        <dbReference type="SAM" id="MobiDB-lite"/>
    </source>
</evidence>
<evidence type="ECO:0000313" key="4">
    <source>
        <dbReference type="EMBL" id="MZP42476.1"/>
    </source>
</evidence>
<dbReference type="Proteomes" id="UP000471031">
    <property type="component" value="Unassembled WGS sequence"/>
</dbReference>
<proteinExistence type="inferred from homology"/>
<dbReference type="Pfam" id="PF00437">
    <property type="entry name" value="T2SSE"/>
    <property type="match status" value="1"/>
</dbReference>
<comment type="caution">
    <text evidence="4">The sequence shown here is derived from an EMBL/GenBank/DDBJ whole genome shotgun (WGS) entry which is preliminary data.</text>
</comment>
<evidence type="ECO:0000256" key="1">
    <source>
        <dbReference type="ARBA" id="ARBA00006611"/>
    </source>
</evidence>
<feature type="domain" description="Bacterial type II secretion system protein E" evidence="3">
    <location>
        <begin position="85"/>
        <end position="359"/>
    </location>
</feature>
<dbReference type="InterPro" id="IPR027417">
    <property type="entry name" value="P-loop_NTPase"/>
</dbReference>
<comment type="similarity">
    <text evidence="1">Belongs to the GSP E family.</text>
</comment>
<dbReference type="Gene3D" id="3.40.50.300">
    <property type="entry name" value="P-loop containing nucleotide triphosphate hydrolases"/>
    <property type="match status" value="1"/>
</dbReference>
<sequence>MKQRKPPSSESPEPEASSDTALLGTVQKRVINELEVSALGGVSDEGELKRRIEPVLEVVCAREFPNLTKFQKNQVVAALIDDITGLGPLQRLMTDETISEIMVNGPTQVYVERRGVIAPVNIRFRDDDHVLQIIDKIVTPIGRRIDESSPMVDARLPDGSRVNAVIPPISLKGPLLTIRKFSKIPLTIANLIHLGALTGEMAKFLEAAVIAEANIIIAGGTGSGKTTFLNVLSSFIPQGDRIITIEDAAELQLHQPHVLSLEARPVNIEGRGEISIRDLVRNSLRMRPDRIVIGEVRGAEALDMLQAMNTGHDGSLSTIHANSCRDALSRLETMILFTGIELPLRAIRDQIASAIDIILFLERLSDGSRRVTEVSEVTGTEGDVIVTQKLFHFEKKGKLNGKILGDFHHADIRPKLYDRFAALGISF</sequence>